<organism evidence="3 4">
    <name type="scientific">Orbilia oligospora</name>
    <name type="common">Nematode-trapping fungus</name>
    <name type="synonym">Arthrobotrys oligospora</name>
    <dbReference type="NCBI Taxonomy" id="2813651"/>
    <lineage>
        <taxon>Eukaryota</taxon>
        <taxon>Fungi</taxon>
        <taxon>Dikarya</taxon>
        <taxon>Ascomycota</taxon>
        <taxon>Pezizomycotina</taxon>
        <taxon>Orbiliomycetes</taxon>
        <taxon>Orbiliales</taxon>
        <taxon>Orbiliaceae</taxon>
        <taxon>Orbilia</taxon>
    </lineage>
</organism>
<accession>A0A7C8UMJ2</accession>
<reference evidence="3 4" key="1">
    <citation type="submission" date="2019-06" db="EMBL/GenBank/DDBJ databases">
        <authorList>
            <person name="Palmer J.M."/>
        </authorList>
    </citation>
    <scope>NUCLEOTIDE SEQUENCE [LARGE SCALE GENOMIC DNA]</scope>
    <source>
        <strain evidence="3 4">TWF106</strain>
    </source>
</reference>
<keyword evidence="2" id="KW-0472">Membrane</keyword>
<feature type="region of interest" description="Disordered" evidence="1">
    <location>
        <begin position="1"/>
        <end position="26"/>
    </location>
</feature>
<feature type="compositionally biased region" description="Polar residues" evidence="1">
    <location>
        <begin position="12"/>
        <end position="26"/>
    </location>
</feature>
<dbReference type="EMBL" id="WIWS01000036">
    <property type="protein sequence ID" value="KAF3219560.1"/>
    <property type="molecule type" value="Genomic_DNA"/>
</dbReference>
<evidence type="ECO:0000313" key="3">
    <source>
        <dbReference type="EMBL" id="KAF3219560.1"/>
    </source>
</evidence>
<feature type="transmembrane region" description="Helical" evidence="2">
    <location>
        <begin position="399"/>
        <end position="423"/>
    </location>
</feature>
<evidence type="ECO:0000256" key="2">
    <source>
        <dbReference type="SAM" id="Phobius"/>
    </source>
</evidence>
<comment type="caution">
    <text evidence="3">The sequence shown here is derived from an EMBL/GenBank/DDBJ whole genome shotgun (WGS) entry which is preliminary data.</text>
</comment>
<keyword evidence="2" id="KW-1133">Transmembrane helix</keyword>
<dbReference type="AlphaFoldDB" id="A0A7C8UMJ2"/>
<feature type="transmembrane region" description="Helical" evidence="2">
    <location>
        <begin position="270"/>
        <end position="291"/>
    </location>
</feature>
<feature type="region of interest" description="Disordered" evidence="1">
    <location>
        <begin position="50"/>
        <end position="71"/>
    </location>
</feature>
<proteinExistence type="predicted"/>
<name>A0A7C8UMJ2_ORBOL</name>
<feature type="region of interest" description="Disordered" evidence="1">
    <location>
        <begin position="345"/>
        <end position="383"/>
    </location>
</feature>
<gene>
    <name evidence="3" type="ORF">TWF106_006981</name>
</gene>
<keyword evidence="2" id="KW-0812">Transmembrane</keyword>
<feature type="transmembrane region" description="Helical" evidence="2">
    <location>
        <begin position="311"/>
        <end position="332"/>
    </location>
</feature>
<evidence type="ECO:0000313" key="4">
    <source>
        <dbReference type="Proteomes" id="UP000472727"/>
    </source>
</evidence>
<sequence length="469" mass="52217">MPRFWRSRKPETATQQRARPEPQNVNVTRYGETFIAPQLPRRVVPAPTLEIRPIPRARPHQSTSPSEVDASSEIITVPEPAALPSYPPTTGSESIRSFRPGSALYYCRYSEDGNKSELANHSGRDSEENMDGYCVFRERDLAANNRAEFLSPPLKEYEIGEEWKSTGEVSSMDMTILPPNFKKDPSESTDTLIRYPIGRRISAFTEVLSFKSSEDGQSTTLEEREIQGKLLFPPSLSSHTTDPSTTHHHDAYNQVAGMNMAPSLPRSDRILYLHTPWILRFIYIFILSNWWTLIPLLKISSNDFHPENLPLLYSCGMLIIIILSLGLQANYFRVHGVPWGRRRNAEKVGDENECTEKGTRPDAGPGPHVDLEARGQGGRATLKKGGDRRGWRLRSGMESYVFAVDMILFMLTLAALAVSIIFARHGGAIHEAQMVEAAGNATLGAGGDGVQGNLRVVEVYGGDGGYKLF</sequence>
<feature type="compositionally biased region" description="Basic and acidic residues" evidence="1">
    <location>
        <begin position="345"/>
        <end position="360"/>
    </location>
</feature>
<evidence type="ECO:0000256" key="1">
    <source>
        <dbReference type="SAM" id="MobiDB-lite"/>
    </source>
</evidence>
<dbReference type="Proteomes" id="UP000472727">
    <property type="component" value="Unassembled WGS sequence"/>
</dbReference>
<protein>
    <submittedName>
        <fullName evidence="3">Uncharacterized protein</fullName>
    </submittedName>
</protein>